<feature type="non-terminal residue" evidence="8">
    <location>
        <position position="691"/>
    </location>
</feature>
<evidence type="ECO:0000313" key="8">
    <source>
        <dbReference type="EMBL" id="CAK9069333.1"/>
    </source>
</evidence>
<dbReference type="SUPFAM" id="SSF52540">
    <property type="entry name" value="P-loop containing nucleoside triphosphate hydrolases"/>
    <property type="match status" value="1"/>
</dbReference>
<dbReference type="Pfam" id="PF00271">
    <property type="entry name" value="Helicase_C"/>
    <property type="match status" value="1"/>
</dbReference>
<keyword evidence="3 8" id="KW-0347">Helicase</keyword>
<dbReference type="GO" id="GO:0004386">
    <property type="term" value="F:helicase activity"/>
    <property type="evidence" value="ECO:0007669"/>
    <property type="project" value="UniProtKB-KW"/>
</dbReference>
<evidence type="ECO:0000256" key="4">
    <source>
        <dbReference type="ARBA" id="ARBA00022840"/>
    </source>
</evidence>
<dbReference type="InterPro" id="IPR001650">
    <property type="entry name" value="Helicase_C-like"/>
</dbReference>
<proteinExistence type="predicted"/>
<dbReference type="CDD" id="cd18791">
    <property type="entry name" value="SF2_C_RHA"/>
    <property type="match status" value="1"/>
</dbReference>
<dbReference type="Gene3D" id="3.40.50.300">
    <property type="entry name" value="P-loop containing nucleotide triphosphate hydrolases"/>
    <property type="match status" value="2"/>
</dbReference>
<dbReference type="Proteomes" id="UP001642464">
    <property type="component" value="Unassembled WGS sequence"/>
</dbReference>
<protein>
    <submittedName>
        <fullName evidence="8">ATP-dependent RNA helicase HrpB</fullName>
    </submittedName>
</protein>
<dbReference type="PANTHER" id="PTHR43519">
    <property type="entry name" value="ATP-DEPENDENT RNA HELICASE HRPB"/>
    <property type="match status" value="1"/>
</dbReference>
<dbReference type="PANTHER" id="PTHR43519:SF1">
    <property type="entry name" value="ATP-DEPENDENT RNA HELICASE HRPB"/>
    <property type="match status" value="1"/>
</dbReference>
<comment type="caution">
    <text evidence="8">The sequence shown here is derived from an EMBL/GenBank/DDBJ whole genome shotgun (WGS) entry which is preliminary data.</text>
</comment>
<dbReference type="InterPro" id="IPR011545">
    <property type="entry name" value="DEAD/DEAH_box_helicase_dom"/>
</dbReference>
<dbReference type="EMBL" id="CAXAMM010032190">
    <property type="protein sequence ID" value="CAK9069333.1"/>
    <property type="molecule type" value="Genomic_DNA"/>
</dbReference>
<dbReference type="PROSITE" id="PS51192">
    <property type="entry name" value="HELICASE_ATP_BIND_1"/>
    <property type="match status" value="1"/>
</dbReference>
<dbReference type="InterPro" id="IPR027417">
    <property type="entry name" value="P-loop_NTPase"/>
</dbReference>
<evidence type="ECO:0000259" key="7">
    <source>
        <dbReference type="PROSITE" id="PS51194"/>
    </source>
</evidence>
<keyword evidence="9" id="KW-1185">Reference proteome</keyword>
<organism evidence="8 9">
    <name type="scientific">Durusdinium trenchii</name>
    <dbReference type="NCBI Taxonomy" id="1381693"/>
    <lineage>
        <taxon>Eukaryota</taxon>
        <taxon>Sar</taxon>
        <taxon>Alveolata</taxon>
        <taxon>Dinophyceae</taxon>
        <taxon>Suessiales</taxon>
        <taxon>Symbiodiniaceae</taxon>
        <taxon>Durusdinium</taxon>
    </lineage>
</organism>
<reference evidence="8 9" key="1">
    <citation type="submission" date="2024-02" db="EMBL/GenBank/DDBJ databases">
        <authorList>
            <person name="Chen Y."/>
            <person name="Shah S."/>
            <person name="Dougan E. K."/>
            <person name="Thang M."/>
            <person name="Chan C."/>
        </authorList>
    </citation>
    <scope>NUCLEOTIDE SEQUENCE [LARGE SCALE GENOMIC DNA]</scope>
</reference>
<sequence length="691" mass="76763">MMNHLPGSCRWCSENPFNVLGNLLGLGPKREEKGPVGTSSVKKPARHNEREFKKRTNEEVKEAVALWSSYVHVRAKDFFQGTGQLEEVLSQLAAGTSADTEPVASENSECVHWWGDTTKDDCQAAIRMVKPGEHQESVTYVNRVLAFMFATDDCFEKLMQLPKEPVGWNGTLQDELWGSTLRAVGAHCSANLLSFGQNARKQLNIWGAKLAKILLVTVRQKEPQKKKSKTCWEGAQQPLLQSDAAAGTEKWSKLRSEKPKAKGVPLTVGLQRSHYGGVTGLGRDVARREATRHTWHRGFALPRSLVCLLASSSLAARALRRARRSAALAAMASPVMERPRSMTQDGQARPGGAGQKRRPYQDTDLPIQKILPSVLHHCRSGADLVLQAPTGAGKTTVVPLALLDSGLVEGKIIVLQPRRITCISVAKRMAELWGDALGETVGYRIRHECIVSNRTQIEVVTEGVLVRHLALNPELEGIGCICFDEFHERSIESDLSFALCAHLKRQRRLRARLLIMSATFGNLTERVADLLDNAQTLISEGRCFPVEVFYRPVLKLKDWEPQGPHRFADLVAQQVEEALEEHPGDVLVFVPGEREIMYVWIALNNKGIGDGQRPKNLVPWAHRLIDNSKVDLSRKIQVSPLYGTMETHEQDSVLQAKEGWRKVILATPIAESSLTVPSVRIVVDTGLRRTK</sequence>
<feature type="region of interest" description="Disordered" evidence="5">
    <location>
        <begin position="332"/>
        <end position="361"/>
    </location>
</feature>
<evidence type="ECO:0000256" key="1">
    <source>
        <dbReference type="ARBA" id="ARBA00022741"/>
    </source>
</evidence>
<dbReference type="InterPro" id="IPR014001">
    <property type="entry name" value="Helicase_ATP-bd"/>
</dbReference>
<evidence type="ECO:0000259" key="6">
    <source>
        <dbReference type="PROSITE" id="PS51192"/>
    </source>
</evidence>
<name>A0ABP0P119_9DINO</name>
<feature type="domain" description="Helicase ATP-binding" evidence="6">
    <location>
        <begin position="375"/>
        <end position="538"/>
    </location>
</feature>
<evidence type="ECO:0000256" key="2">
    <source>
        <dbReference type="ARBA" id="ARBA00022801"/>
    </source>
</evidence>
<keyword evidence="4" id="KW-0067">ATP-binding</keyword>
<keyword evidence="1" id="KW-0547">Nucleotide-binding</keyword>
<evidence type="ECO:0000256" key="3">
    <source>
        <dbReference type="ARBA" id="ARBA00022806"/>
    </source>
</evidence>
<feature type="region of interest" description="Disordered" evidence="5">
    <location>
        <begin position="28"/>
        <end position="54"/>
    </location>
</feature>
<accession>A0ABP0P119</accession>
<dbReference type="PROSITE" id="PS51194">
    <property type="entry name" value="HELICASE_CTER"/>
    <property type="match status" value="1"/>
</dbReference>
<evidence type="ECO:0000256" key="5">
    <source>
        <dbReference type="SAM" id="MobiDB-lite"/>
    </source>
</evidence>
<dbReference type="CDD" id="cd17990">
    <property type="entry name" value="DEXHc_HrpB"/>
    <property type="match status" value="1"/>
</dbReference>
<keyword evidence="2" id="KW-0378">Hydrolase</keyword>
<gene>
    <name evidence="8" type="ORF">SCF082_LOCUS34726</name>
</gene>
<feature type="domain" description="Helicase C-terminal" evidence="7">
    <location>
        <begin position="574"/>
        <end position="691"/>
    </location>
</feature>
<dbReference type="InterPro" id="IPR049614">
    <property type="entry name" value="HrpB_DEXH"/>
</dbReference>
<evidence type="ECO:0000313" key="9">
    <source>
        <dbReference type="Proteomes" id="UP001642464"/>
    </source>
</evidence>
<dbReference type="Pfam" id="PF00270">
    <property type="entry name" value="DEAD"/>
    <property type="match status" value="1"/>
</dbReference>
<dbReference type="SMART" id="SM00487">
    <property type="entry name" value="DEXDc"/>
    <property type="match status" value="1"/>
</dbReference>